<keyword evidence="12" id="KW-1185">Reference proteome</keyword>
<dbReference type="CDD" id="cd14456">
    <property type="entry name" value="Menin"/>
    <property type="match status" value="1"/>
</dbReference>
<dbReference type="Proteomes" id="UP000479190">
    <property type="component" value="Unassembled WGS sequence"/>
</dbReference>
<evidence type="ECO:0000256" key="9">
    <source>
        <dbReference type="ARBA" id="ARBA00023242"/>
    </source>
</evidence>
<keyword evidence="4" id="KW-0597">Phosphoprotein</keyword>
<dbReference type="OrthoDB" id="5962932at2759"/>
<comment type="subcellular location">
    <subcellularLocation>
        <location evidence="1">Nucleus</location>
    </subcellularLocation>
</comment>
<sequence>MVGFFDEDKALFPIKSVSSIVQIFQNQLESSVEPDLALLSILVGVIENTLTCSRDSVPEDASKPNKEPELPTLELQEIEALYNRFHSIIKGAVDLSTYKSKYATRELVKRVSDVIWNSLMRGYYKDRAHLQSIFSYLTFNKLDCYGVALAVVAGCQVLGFYDVHLAVTEDHAWVVFGENGEYTAEVTWHGKGNEDKRGRPVDTGVKSKSWVYLNGQAVICNRPMEVATIVSAINPSISTNADAIEVGILQQELLWLLYDLGHLRKYPMGLGNLAELEEVNPTPGRCLPLILFQEAVRSAKKYYDNSHIYPYTYLGGYLYRCGQHANALATWADAADALRKYNYCREDGEIYKELLEIANELIPHTLRIDEHLLRQPRCFGYLLRFYDGICHWEEDANTPVLHIGWARPLVNTISKFDSSIRAQVAITCYEADSKFSEGSSDESVNNNNNYKERCSPTHNLIKSIESVVPESPEPMHPGIQALVEACGEKILNREYLLQGDGDPFISPADCNALLELPLSTSSVCGGGISTPSTSQDSLDDGLSELEIELETEEPRITLYSHKMKGLKDLLLSEKLNTHAISLQLTAQSQVQVGKKSTRHGDDSSGANLRPKRTRRE</sequence>
<evidence type="ECO:0000256" key="1">
    <source>
        <dbReference type="ARBA" id="ARBA00004123"/>
    </source>
</evidence>
<dbReference type="EMBL" id="CADCXV010000413">
    <property type="protein sequence ID" value="CAB0030038.1"/>
    <property type="molecule type" value="Genomic_DNA"/>
</dbReference>
<name>A0A6H5I1D0_9HYME</name>
<reference evidence="11 12" key="1">
    <citation type="submission" date="2020-02" db="EMBL/GenBank/DDBJ databases">
        <authorList>
            <person name="Ferguson B K."/>
        </authorList>
    </citation>
    <scope>NUCLEOTIDE SEQUENCE [LARGE SCALE GENOMIC DNA]</scope>
</reference>
<accession>A0A6H5I1D0</accession>
<dbReference type="GO" id="GO:0000403">
    <property type="term" value="F:Y-form DNA binding"/>
    <property type="evidence" value="ECO:0007669"/>
    <property type="project" value="TreeGrafter"/>
</dbReference>
<keyword evidence="3" id="KW-0678">Repressor</keyword>
<organism evidence="11 12">
    <name type="scientific">Trichogramma brassicae</name>
    <dbReference type="NCBI Taxonomy" id="86971"/>
    <lineage>
        <taxon>Eukaryota</taxon>
        <taxon>Metazoa</taxon>
        <taxon>Ecdysozoa</taxon>
        <taxon>Arthropoda</taxon>
        <taxon>Hexapoda</taxon>
        <taxon>Insecta</taxon>
        <taxon>Pterygota</taxon>
        <taxon>Neoptera</taxon>
        <taxon>Endopterygota</taxon>
        <taxon>Hymenoptera</taxon>
        <taxon>Apocrita</taxon>
        <taxon>Proctotrupomorpha</taxon>
        <taxon>Chalcidoidea</taxon>
        <taxon>Trichogrammatidae</taxon>
        <taxon>Trichogramma</taxon>
    </lineage>
</organism>
<evidence type="ECO:0000256" key="10">
    <source>
        <dbReference type="SAM" id="MobiDB-lite"/>
    </source>
</evidence>
<feature type="region of interest" description="Disordered" evidence="10">
    <location>
        <begin position="588"/>
        <end position="616"/>
    </location>
</feature>
<dbReference type="GO" id="GO:0008285">
    <property type="term" value="P:negative regulation of cell population proliferation"/>
    <property type="evidence" value="ECO:0007669"/>
    <property type="project" value="TreeGrafter"/>
</dbReference>
<dbReference type="AlphaFoldDB" id="A0A6H5I1D0"/>
<protein>
    <recommendedName>
        <fullName evidence="2">Menin</fullName>
    </recommendedName>
</protein>
<dbReference type="GO" id="GO:0006325">
    <property type="term" value="P:chromatin organization"/>
    <property type="evidence" value="ECO:0007669"/>
    <property type="project" value="UniProtKB-KW"/>
</dbReference>
<evidence type="ECO:0000313" key="12">
    <source>
        <dbReference type="Proteomes" id="UP000479190"/>
    </source>
</evidence>
<keyword evidence="5" id="KW-0156">Chromatin regulator</keyword>
<evidence type="ECO:0000313" key="11">
    <source>
        <dbReference type="EMBL" id="CAB0030038.1"/>
    </source>
</evidence>
<dbReference type="GO" id="GO:0003682">
    <property type="term" value="F:chromatin binding"/>
    <property type="evidence" value="ECO:0007669"/>
    <property type="project" value="TreeGrafter"/>
</dbReference>
<keyword evidence="7" id="KW-0238">DNA-binding</keyword>
<dbReference type="GO" id="GO:0045786">
    <property type="term" value="P:negative regulation of cell cycle"/>
    <property type="evidence" value="ECO:0007669"/>
    <property type="project" value="TreeGrafter"/>
</dbReference>
<evidence type="ECO:0000256" key="3">
    <source>
        <dbReference type="ARBA" id="ARBA00022491"/>
    </source>
</evidence>
<proteinExistence type="predicted"/>
<dbReference type="GO" id="GO:0006357">
    <property type="term" value="P:regulation of transcription by RNA polymerase II"/>
    <property type="evidence" value="ECO:0007669"/>
    <property type="project" value="TreeGrafter"/>
</dbReference>
<dbReference type="PANTHER" id="PTHR12693:SF3">
    <property type="entry name" value="MENIN"/>
    <property type="match status" value="1"/>
</dbReference>
<dbReference type="Pfam" id="PF05053">
    <property type="entry name" value="Menin"/>
    <property type="match status" value="2"/>
</dbReference>
<evidence type="ECO:0000256" key="4">
    <source>
        <dbReference type="ARBA" id="ARBA00022553"/>
    </source>
</evidence>
<gene>
    <name evidence="11" type="ORF">TBRA_LOCUS2054</name>
</gene>
<evidence type="ECO:0000256" key="7">
    <source>
        <dbReference type="ARBA" id="ARBA00023125"/>
    </source>
</evidence>
<evidence type="ECO:0000256" key="6">
    <source>
        <dbReference type="ARBA" id="ARBA00023015"/>
    </source>
</evidence>
<keyword evidence="9" id="KW-0539">Nucleus</keyword>
<dbReference type="GO" id="GO:0000785">
    <property type="term" value="C:chromatin"/>
    <property type="evidence" value="ECO:0007669"/>
    <property type="project" value="TreeGrafter"/>
</dbReference>
<evidence type="ECO:0000256" key="8">
    <source>
        <dbReference type="ARBA" id="ARBA00023163"/>
    </source>
</evidence>
<dbReference type="InterPro" id="IPR007747">
    <property type="entry name" value="Menin"/>
</dbReference>
<keyword evidence="6" id="KW-0805">Transcription regulation</keyword>
<dbReference type="PANTHER" id="PTHR12693">
    <property type="entry name" value="MENIN"/>
    <property type="match status" value="1"/>
</dbReference>
<evidence type="ECO:0000256" key="5">
    <source>
        <dbReference type="ARBA" id="ARBA00022853"/>
    </source>
</evidence>
<keyword evidence="8" id="KW-0804">Transcription</keyword>
<dbReference type="GO" id="GO:0000976">
    <property type="term" value="F:transcription cis-regulatory region binding"/>
    <property type="evidence" value="ECO:0007669"/>
    <property type="project" value="TreeGrafter"/>
</dbReference>
<evidence type="ECO:0000256" key="2">
    <source>
        <dbReference type="ARBA" id="ARBA00021162"/>
    </source>
</evidence>
<dbReference type="GO" id="GO:0035097">
    <property type="term" value="C:histone methyltransferase complex"/>
    <property type="evidence" value="ECO:0007669"/>
    <property type="project" value="TreeGrafter"/>
</dbReference>